<gene>
    <name evidence="8" type="ORF">CTOB1V02_LOCUS8121</name>
</gene>
<comment type="function">
    <text evidence="7">Putative phospholipase.</text>
</comment>
<evidence type="ECO:0000256" key="4">
    <source>
        <dbReference type="ARBA" id="ARBA00022963"/>
    </source>
</evidence>
<evidence type="ECO:0000256" key="6">
    <source>
        <dbReference type="ARBA" id="ARBA00023180"/>
    </source>
</evidence>
<evidence type="ECO:0000256" key="2">
    <source>
        <dbReference type="ARBA" id="ARBA00022729"/>
    </source>
</evidence>
<keyword evidence="6" id="KW-0325">Glycoprotein</keyword>
<feature type="signal peptide" evidence="7">
    <location>
        <begin position="1"/>
        <end position="25"/>
    </location>
</feature>
<evidence type="ECO:0000313" key="8">
    <source>
        <dbReference type="EMBL" id="CAD7230259.1"/>
    </source>
</evidence>
<feature type="non-terminal residue" evidence="8">
    <location>
        <position position="1"/>
    </location>
</feature>
<dbReference type="InterPro" id="IPR043042">
    <property type="entry name" value="PLipase_B-like_dom3"/>
</dbReference>
<dbReference type="OrthoDB" id="419508at2759"/>
<comment type="similarity">
    <text evidence="1 7">Belongs to the phospholipase B-like family.</text>
</comment>
<dbReference type="CDD" id="cd00303">
    <property type="entry name" value="retropepsin_like"/>
    <property type="match status" value="1"/>
</dbReference>
<dbReference type="AlphaFoldDB" id="A0A7R8WEM6"/>
<keyword evidence="5 7" id="KW-0443">Lipid metabolism</keyword>
<evidence type="ECO:0000256" key="3">
    <source>
        <dbReference type="ARBA" id="ARBA00022801"/>
    </source>
</evidence>
<dbReference type="Pfam" id="PF04916">
    <property type="entry name" value="Phospholip_B"/>
    <property type="match status" value="1"/>
</dbReference>
<organism evidence="8">
    <name type="scientific">Cyprideis torosa</name>
    <dbReference type="NCBI Taxonomy" id="163714"/>
    <lineage>
        <taxon>Eukaryota</taxon>
        <taxon>Metazoa</taxon>
        <taxon>Ecdysozoa</taxon>
        <taxon>Arthropoda</taxon>
        <taxon>Crustacea</taxon>
        <taxon>Oligostraca</taxon>
        <taxon>Ostracoda</taxon>
        <taxon>Podocopa</taxon>
        <taxon>Podocopida</taxon>
        <taxon>Cytherocopina</taxon>
        <taxon>Cytheroidea</taxon>
        <taxon>Cytherideidae</taxon>
        <taxon>Cyprideis</taxon>
    </lineage>
</organism>
<dbReference type="Gene3D" id="2.40.70.10">
    <property type="entry name" value="Acid Proteases"/>
    <property type="match status" value="1"/>
</dbReference>
<dbReference type="Gene3D" id="3.60.60.20">
    <property type="match status" value="1"/>
</dbReference>
<dbReference type="PANTHER" id="PTHR12370">
    <property type="entry name" value="PHOSPHOLIPASE B-RELATED"/>
    <property type="match status" value="1"/>
</dbReference>
<keyword evidence="4 7" id="KW-0442">Lipid degradation</keyword>
<evidence type="ECO:0000256" key="7">
    <source>
        <dbReference type="RuleBase" id="RU364138"/>
    </source>
</evidence>
<keyword evidence="3 7" id="KW-0378">Hydrolase</keyword>
<accession>A0A7R8WEM6</accession>
<sequence>MLIADLKFSSILVAVLAIFNAFVEAPQNGKSQHPLIIQQVTKRNMVSDIKPKRTILMGPDGKQLDLVGIADVYLQLRGEKRRMTVHVLEDIKSDYDMILGVDGLKAFGACLDFRKGSISGDLEDLVPALSKDPAMKKDPLKFSAALKGRGSYQAMLRILKKYDFSSIMNPEVAPGAVVAFSSYPGLLYSGDDFHLLSSGL</sequence>
<dbReference type="InterPro" id="IPR007000">
    <property type="entry name" value="PLipase_B-like"/>
</dbReference>
<dbReference type="EMBL" id="OB662568">
    <property type="protein sequence ID" value="CAD7230259.1"/>
    <property type="molecule type" value="Genomic_DNA"/>
</dbReference>
<dbReference type="InterPro" id="IPR021109">
    <property type="entry name" value="Peptidase_aspartic_dom_sf"/>
</dbReference>
<feature type="chain" id="PRO_5040558277" description="Phospholipase B-like" evidence="7">
    <location>
        <begin position="26"/>
        <end position="200"/>
    </location>
</feature>
<dbReference type="GO" id="GO:0004620">
    <property type="term" value="F:phospholipase activity"/>
    <property type="evidence" value="ECO:0007669"/>
    <property type="project" value="InterPro"/>
</dbReference>
<evidence type="ECO:0000256" key="1">
    <source>
        <dbReference type="ARBA" id="ARBA00007835"/>
    </source>
</evidence>
<proteinExistence type="inferred from homology"/>
<dbReference type="GO" id="GO:0005576">
    <property type="term" value="C:extracellular region"/>
    <property type="evidence" value="ECO:0007669"/>
    <property type="project" value="TreeGrafter"/>
</dbReference>
<keyword evidence="2 7" id="KW-0732">Signal</keyword>
<dbReference type="EC" id="3.1.1.-" evidence="7"/>
<dbReference type="GO" id="GO:0009395">
    <property type="term" value="P:phospholipid catabolic process"/>
    <property type="evidence" value="ECO:0007669"/>
    <property type="project" value="TreeGrafter"/>
</dbReference>
<dbReference type="PANTHER" id="PTHR12370:SF3">
    <property type="entry name" value="PHOSPHOLIPASE B-LIKE 2-RELATED"/>
    <property type="match status" value="1"/>
</dbReference>
<evidence type="ECO:0000256" key="5">
    <source>
        <dbReference type="ARBA" id="ARBA00023098"/>
    </source>
</evidence>
<protein>
    <recommendedName>
        <fullName evidence="7">Phospholipase B-like</fullName>
        <ecNumber evidence="7">3.1.1.-</ecNumber>
    </recommendedName>
</protein>
<name>A0A7R8WEM6_9CRUS</name>
<reference evidence="8" key="1">
    <citation type="submission" date="2020-11" db="EMBL/GenBank/DDBJ databases">
        <authorList>
            <person name="Tran Van P."/>
        </authorList>
    </citation>
    <scope>NUCLEOTIDE SEQUENCE</scope>
</reference>